<reference evidence="1" key="1">
    <citation type="submission" date="2021-06" db="EMBL/GenBank/DDBJ databases">
        <authorList>
            <person name="Kallberg Y."/>
            <person name="Tangrot J."/>
            <person name="Rosling A."/>
        </authorList>
    </citation>
    <scope>NUCLEOTIDE SEQUENCE</scope>
    <source>
        <strain evidence="1">CL356</strain>
    </source>
</reference>
<evidence type="ECO:0000313" key="1">
    <source>
        <dbReference type="EMBL" id="CAG8748103.1"/>
    </source>
</evidence>
<organism evidence="1 2">
    <name type="scientific">Acaulospora colombiana</name>
    <dbReference type="NCBI Taxonomy" id="27376"/>
    <lineage>
        <taxon>Eukaryota</taxon>
        <taxon>Fungi</taxon>
        <taxon>Fungi incertae sedis</taxon>
        <taxon>Mucoromycota</taxon>
        <taxon>Glomeromycotina</taxon>
        <taxon>Glomeromycetes</taxon>
        <taxon>Diversisporales</taxon>
        <taxon>Acaulosporaceae</taxon>
        <taxon>Acaulospora</taxon>
    </lineage>
</organism>
<dbReference type="EMBL" id="CAJVPT010051591">
    <property type="protein sequence ID" value="CAG8748103.1"/>
    <property type="molecule type" value="Genomic_DNA"/>
</dbReference>
<sequence length="89" mass="9171">CLPLTNSSTTPLSLAIKPPLRKFSLDVFGGLPPPPPGKSVGNGKENEPEPEGNPVGRVLVDEISPVEGGTVTEVELSSPPPGKLPPNPE</sequence>
<proteinExistence type="predicted"/>
<keyword evidence="2" id="KW-1185">Reference proteome</keyword>
<evidence type="ECO:0000313" key="2">
    <source>
        <dbReference type="Proteomes" id="UP000789525"/>
    </source>
</evidence>
<name>A0ACA9QH49_9GLOM</name>
<accession>A0ACA9QH49</accession>
<protein>
    <submittedName>
        <fullName evidence="1">1837_t:CDS:1</fullName>
    </submittedName>
</protein>
<feature type="non-terminal residue" evidence="1">
    <location>
        <position position="1"/>
    </location>
</feature>
<gene>
    <name evidence="1" type="ORF">ACOLOM_LOCUS12555</name>
</gene>
<comment type="caution">
    <text evidence="1">The sequence shown here is derived from an EMBL/GenBank/DDBJ whole genome shotgun (WGS) entry which is preliminary data.</text>
</comment>
<dbReference type="Proteomes" id="UP000789525">
    <property type="component" value="Unassembled WGS sequence"/>
</dbReference>